<accession>A0AAJ8BNX6</accession>
<name>A0AAJ8BNX6_ASPNG</name>
<protein>
    <submittedName>
        <fullName evidence="1">Uncharacterized protein</fullName>
    </submittedName>
</protein>
<dbReference type="KEGG" id="ang:An04g08570"/>
<sequence>MLGVKRRAQDRQTQGIEWAKAAVGELIARVLRHIIVAGHPTMCEKLPSPFLCRSIILRHGGCSYARVRAGRSIAEALLVVAVGEFAAVYGVTLTTLQQSVSLHAGNVRSIRFGTQRYARL</sequence>
<dbReference type="RefSeq" id="XP_059600662.1">
    <property type="nucleotide sequence ID" value="XM_059747717.1"/>
</dbReference>
<reference evidence="1" key="1">
    <citation type="submission" date="2025-02" db="EMBL/GenBank/DDBJ databases">
        <authorList>
            <consortium name="NCBI Genome Project"/>
        </authorList>
    </citation>
    <scope>NUCLEOTIDE SEQUENCE</scope>
</reference>
<organism evidence="1">
    <name type="scientific">Aspergillus niger</name>
    <dbReference type="NCBI Taxonomy" id="5061"/>
    <lineage>
        <taxon>Eukaryota</taxon>
        <taxon>Fungi</taxon>
        <taxon>Dikarya</taxon>
        <taxon>Ascomycota</taxon>
        <taxon>Pezizomycotina</taxon>
        <taxon>Eurotiomycetes</taxon>
        <taxon>Eurotiomycetidae</taxon>
        <taxon>Eurotiales</taxon>
        <taxon>Aspergillaceae</taxon>
        <taxon>Aspergillus</taxon>
        <taxon>Aspergillus subgen. Circumdati</taxon>
    </lineage>
</organism>
<dbReference type="GeneID" id="84591031"/>
<evidence type="ECO:0000313" key="1">
    <source>
        <dbReference type="RefSeq" id="XP_059600662.1"/>
    </source>
</evidence>
<dbReference type="AlphaFoldDB" id="A0AAJ8BNX6"/>
<gene>
    <name evidence="1" type="ORF">An04g08570</name>
</gene>
<proteinExistence type="predicted"/>
<reference evidence="1" key="2">
    <citation type="submission" date="2025-08" db="UniProtKB">
        <authorList>
            <consortium name="RefSeq"/>
        </authorList>
    </citation>
    <scope>IDENTIFICATION</scope>
</reference>
<dbReference type="VEuPathDB" id="FungiDB:An04g08570"/>